<dbReference type="Gene3D" id="3.90.550.10">
    <property type="entry name" value="Spore Coat Polysaccharide Biosynthesis Protein SpsA, Chain A"/>
    <property type="match status" value="1"/>
</dbReference>
<accession>A0A833RFS7</accession>
<keyword evidence="4 8" id="KW-0808">Transferase</keyword>
<dbReference type="AlphaFoldDB" id="A0A833RFS7"/>
<dbReference type="PANTHER" id="PTHR31306">
    <property type="entry name" value="ALPHA-1,6-MANNOSYLTRANSFERASE MNN11-RELATED"/>
    <property type="match status" value="1"/>
</dbReference>
<evidence type="ECO:0000256" key="7">
    <source>
        <dbReference type="SAM" id="Phobius"/>
    </source>
</evidence>
<feature type="transmembrane region" description="Helical" evidence="7">
    <location>
        <begin position="24"/>
        <end position="46"/>
    </location>
</feature>
<dbReference type="Proteomes" id="UP000623129">
    <property type="component" value="Unassembled WGS sequence"/>
</dbReference>
<protein>
    <submittedName>
        <fullName evidence="8">Putative alpha-1,6-mannosyltransferase MNN10</fullName>
    </submittedName>
</protein>
<evidence type="ECO:0000256" key="4">
    <source>
        <dbReference type="ARBA" id="ARBA00022679"/>
    </source>
</evidence>
<dbReference type="GO" id="GO:0000139">
    <property type="term" value="C:Golgi membrane"/>
    <property type="evidence" value="ECO:0007669"/>
    <property type="project" value="UniProtKB-SubCell"/>
</dbReference>
<keyword evidence="5" id="KW-0735">Signal-anchor</keyword>
<keyword evidence="3 8" id="KW-0328">Glycosyltransferase</keyword>
<reference evidence="8" key="1">
    <citation type="submission" date="2020-01" db="EMBL/GenBank/DDBJ databases">
        <title>Genome sequence of Kobresia littledalei, the first chromosome-level genome in the family Cyperaceae.</title>
        <authorList>
            <person name="Qu G."/>
        </authorList>
    </citation>
    <scope>NUCLEOTIDE SEQUENCE</scope>
    <source>
        <strain evidence="8">C.B.Clarke</strain>
        <tissue evidence="8">Leaf</tissue>
    </source>
</reference>
<dbReference type="GO" id="GO:0006487">
    <property type="term" value="P:protein N-linked glycosylation"/>
    <property type="evidence" value="ECO:0007669"/>
    <property type="project" value="TreeGrafter"/>
</dbReference>
<dbReference type="OrthoDB" id="407658at2759"/>
<keyword evidence="7" id="KW-0472">Membrane</keyword>
<evidence type="ECO:0000256" key="1">
    <source>
        <dbReference type="ARBA" id="ARBA00004323"/>
    </source>
</evidence>
<organism evidence="8 9">
    <name type="scientific">Carex littledalei</name>
    <dbReference type="NCBI Taxonomy" id="544730"/>
    <lineage>
        <taxon>Eukaryota</taxon>
        <taxon>Viridiplantae</taxon>
        <taxon>Streptophyta</taxon>
        <taxon>Embryophyta</taxon>
        <taxon>Tracheophyta</taxon>
        <taxon>Spermatophyta</taxon>
        <taxon>Magnoliopsida</taxon>
        <taxon>Liliopsida</taxon>
        <taxon>Poales</taxon>
        <taxon>Cyperaceae</taxon>
        <taxon>Cyperoideae</taxon>
        <taxon>Cariceae</taxon>
        <taxon>Carex</taxon>
        <taxon>Carex subgen. Euthyceras</taxon>
    </lineage>
</organism>
<comment type="similarity">
    <text evidence="2">Belongs to the glycosyltransferase 34 family.</text>
</comment>
<dbReference type="Pfam" id="PF05637">
    <property type="entry name" value="Glyco_transf_34"/>
    <property type="match status" value="1"/>
</dbReference>
<dbReference type="InterPro" id="IPR008630">
    <property type="entry name" value="Glyco_trans_34"/>
</dbReference>
<keyword evidence="7" id="KW-0812">Transmembrane</keyword>
<dbReference type="PANTHER" id="PTHR31306:SF4">
    <property type="entry name" value="ALPHA-1,2-GALACTOSYLTRANSFERASE"/>
    <property type="match status" value="1"/>
</dbReference>
<gene>
    <name evidence="8" type="ORF">FCM35_KLT19748</name>
</gene>
<evidence type="ECO:0000256" key="5">
    <source>
        <dbReference type="ARBA" id="ARBA00022968"/>
    </source>
</evidence>
<name>A0A833RFS7_9POAL</name>
<keyword evidence="6" id="KW-0333">Golgi apparatus</keyword>
<comment type="caution">
    <text evidence="8">The sequence shown here is derived from an EMBL/GenBank/DDBJ whole genome shotgun (WGS) entry which is preliminary data.</text>
</comment>
<keyword evidence="9" id="KW-1185">Reference proteome</keyword>
<dbReference type="SUPFAM" id="SSF53448">
    <property type="entry name" value="Nucleotide-diphospho-sugar transferases"/>
    <property type="match status" value="1"/>
</dbReference>
<keyword evidence="7" id="KW-1133">Transmembrane helix</keyword>
<evidence type="ECO:0000313" key="8">
    <source>
        <dbReference type="EMBL" id="KAF3335241.1"/>
    </source>
</evidence>
<evidence type="ECO:0000256" key="2">
    <source>
        <dbReference type="ARBA" id="ARBA00005664"/>
    </source>
</evidence>
<sequence>MSPSPRSFARWSSKNQLIKTQRPWLLFISFTFLLSILALHLASFVLRHANNLGRNCYSPLVPYTSVVPPVKSRPRMAIVSLSNQVQDAVWKNKKAYTKKMGYHFIDASWMVDKSRPPSWSKILAVKSALRDHDWVFWNDADTLVTNPEIYLENILVALIGHSDFNSTPDLILTADYNGVNAGVFFVRKSEWSERFLNTWWNQTSFVQFGSTRSGDNAALMFLIDNLPKEESQVHVRISPMQCLFNSYPWFPSKKSVYRLMLSPWTIWQGAYSDGDFMVHFAGLQNKKKWVSRIIEDMRIPRRKIFYNPN</sequence>
<evidence type="ECO:0000313" key="9">
    <source>
        <dbReference type="Proteomes" id="UP000623129"/>
    </source>
</evidence>
<dbReference type="InterPro" id="IPR029044">
    <property type="entry name" value="Nucleotide-diphossugar_trans"/>
</dbReference>
<evidence type="ECO:0000256" key="6">
    <source>
        <dbReference type="ARBA" id="ARBA00023034"/>
    </source>
</evidence>
<comment type="subcellular location">
    <subcellularLocation>
        <location evidence="1">Golgi apparatus membrane</location>
        <topology evidence="1">Single-pass type II membrane protein</topology>
    </subcellularLocation>
</comment>
<proteinExistence type="inferred from homology"/>
<dbReference type="GO" id="GO:0016757">
    <property type="term" value="F:glycosyltransferase activity"/>
    <property type="evidence" value="ECO:0007669"/>
    <property type="project" value="UniProtKB-KW"/>
</dbReference>
<evidence type="ECO:0000256" key="3">
    <source>
        <dbReference type="ARBA" id="ARBA00022676"/>
    </source>
</evidence>
<dbReference type="EMBL" id="SWLB01000008">
    <property type="protein sequence ID" value="KAF3335241.1"/>
    <property type="molecule type" value="Genomic_DNA"/>
</dbReference>